<reference evidence="1 2" key="1">
    <citation type="submission" date="2023-02" db="EMBL/GenBank/DDBJ databases">
        <title>LHISI_Scaffold_Assembly.</title>
        <authorList>
            <person name="Stuart O.P."/>
            <person name="Cleave R."/>
            <person name="Magrath M.J.L."/>
            <person name="Mikheyev A.S."/>
        </authorList>
    </citation>
    <scope>NUCLEOTIDE SEQUENCE [LARGE SCALE GENOMIC DNA]</scope>
    <source>
        <strain evidence="1">Daus_M_001</strain>
        <tissue evidence="1">Leg muscle</tissue>
    </source>
</reference>
<comment type="caution">
    <text evidence="1">The sequence shown here is derived from an EMBL/GenBank/DDBJ whole genome shotgun (WGS) entry which is preliminary data.</text>
</comment>
<dbReference type="EMBL" id="JARBHB010000003">
    <property type="protein sequence ID" value="KAJ8890090.1"/>
    <property type="molecule type" value="Genomic_DNA"/>
</dbReference>
<keyword evidence="2" id="KW-1185">Reference proteome</keyword>
<gene>
    <name evidence="1" type="ORF">PR048_009597</name>
</gene>
<sequence>MAIEKAGQEQLQEFAMKQLVSAEKKIMDPIKCNKFQTFKRPSYPPSLCAYDFPCACNKADFIKVLQNHIPTLLPLSEPSVDAKIFDGAAVFQMIKPGDAQSFQEYMDNKCLPYVEKQKNSVQRINVVWDIYKSDSLKQGLMLTRKSFLNFWEDTIIIGRANKEVYSTLGSTVICSSDRMDNKSISPCNHEEADTCVFLHTVNAAKCGLPRVLIRATDIDVVVIGVSMYQDMGLEELWLSFRSGKNLRHIPLHEISKSL</sequence>
<organism evidence="1 2">
    <name type="scientific">Dryococelus australis</name>
    <dbReference type="NCBI Taxonomy" id="614101"/>
    <lineage>
        <taxon>Eukaryota</taxon>
        <taxon>Metazoa</taxon>
        <taxon>Ecdysozoa</taxon>
        <taxon>Arthropoda</taxon>
        <taxon>Hexapoda</taxon>
        <taxon>Insecta</taxon>
        <taxon>Pterygota</taxon>
        <taxon>Neoptera</taxon>
        <taxon>Polyneoptera</taxon>
        <taxon>Phasmatodea</taxon>
        <taxon>Verophasmatodea</taxon>
        <taxon>Anareolatae</taxon>
        <taxon>Phasmatidae</taxon>
        <taxon>Eurycanthinae</taxon>
        <taxon>Dryococelus</taxon>
    </lineage>
</organism>
<protein>
    <submittedName>
        <fullName evidence="1">Uncharacterized protein</fullName>
    </submittedName>
</protein>
<proteinExistence type="predicted"/>
<name>A0ABQ9I0B3_9NEOP</name>
<evidence type="ECO:0000313" key="2">
    <source>
        <dbReference type="Proteomes" id="UP001159363"/>
    </source>
</evidence>
<dbReference type="Proteomes" id="UP001159363">
    <property type="component" value="Chromosome 3"/>
</dbReference>
<evidence type="ECO:0000313" key="1">
    <source>
        <dbReference type="EMBL" id="KAJ8890090.1"/>
    </source>
</evidence>
<accession>A0ABQ9I0B3</accession>